<accession>A0AA42QSN0</accession>
<name>A0AA42QSN0_ACIJO</name>
<gene>
    <name evidence="1" type="ORF">N5I27_09650</name>
</gene>
<dbReference type="EMBL" id="JAOCIL010000001">
    <property type="protein sequence ID" value="MDH1438621.1"/>
    <property type="molecule type" value="Genomic_DNA"/>
</dbReference>
<comment type="caution">
    <text evidence="1">The sequence shown here is derived from an EMBL/GenBank/DDBJ whole genome shotgun (WGS) entry which is preliminary data.</text>
</comment>
<evidence type="ECO:0000313" key="1">
    <source>
        <dbReference type="EMBL" id="MDH1438621.1"/>
    </source>
</evidence>
<sequence>MTSKELEQAFKNELIRNKKSREIDEKEAMAQGYHINENYIDPDVWQYVK</sequence>
<dbReference type="Proteomes" id="UP001161567">
    <property type="component" value="Unassembled WGS sequence"/>
</dbReference>
<dbReference type="RefSeq" id="WP_279747178.1">
    <property type="nucleotide sequence ID" value="NZ_JAOCIL010000001.1"/>
</dbReference>
<organism evidence="1 2">
    <name type="scientific">Acinetobacter johnsonii</name>
    <dbReference type="NCBI Taxonomy" id="40214"/>
    <lineage>
        <taxon>Bacteria</taxon>
        <taxon>Pseudomonadati</taxon>
        <taxon>Pseudomonadota</taxon>
        <taxon>Gammaproteobacteria</taxon>
        <taxon>Moraxellales</taxon>
        <taxon>Moraxellaceae</taxon>
        <taxon>Acinetobacter</taxon>
    </lineage>
</organism>
<proteinExistence type="predicted"/>
<evidence type="ECO:0000313" key="2">
    <source>
        <dbReference type="Proteomes" id="UP001161567"/>
    </source>
</evidence>
<dbReference type="AlphaFoldDB" id="A0AA42QSN0"/>
<protein>
    <submittedName>
        <fullName evidence="1">Uncharacterized protein</fullName>
    </submittedName>
</protein>
<reference evidence="1" key="1">
    <citation type="submission" date="2022-09" db="EMBL/GenBank/DDBJ databases">
        <title>Intensive care unit water sources are persistently colonized with multi-drug resistant bacteria and are the site of extensive horizontal gene transfer of antibiotic resistance genes.</title>
        <authorList>
            <person name="Diorio-Toth L."/>
        </authorList>
    </citation>
    <scope>NUCLEOTIDE SEQUENCE</scope>
    <source>
        <strain evidence="1">GD03725</strain>
    </source>
</reference>